<dbReference type="Proteomes" id="UP000219374">
    <property type="component" value="Unassembled WGS sequence"/>
</dbReference>
<dbReference type="EMBL" id="OCND01000001">
    <property type="protein sequence ID" value="SOD51250.1"/>
    <property type="molecule type" value="Genomic_DNA"/>
</dbReference>
<dbReference type="AlphaFoldDB" id="A0A286CXX9"/>
<proteinExistence type="predicted"/>
<name>A0A286CXX9_9GAMM</name>
<reference evidence="1 2" key="1">
    <citation type="submission" date="2017-09" db="EMBL/GenBank/DDBJ databases">
        <authorList>
            <person name="Ehlers B."/>
            <person name="Leendertz F.H."/>
        </authorList>
    </citation>
    <scope>NUCLEOTIDE SEQUENCE [LARGE SCALE GENOMIC DNA]</scope>
    <source>
        <strain evidence="1 2">CGMCC 1.10978</strain>
    </source>
</reference>
<evidence type="ECO:0000313" key="1">
    <source>
        <dbReference type="EMBL" id="SOD51250.1"/>
    </source>
</evidence>
<gene>
    <name evidence="1" type="ORF">SAMN06296416_101528</name>
</gene>
<evidence type="ECO:0000313" key="2">
    <source>
        <dbReference type="Proteomes" id="UP000219374"/>
    </source>
</evidence>
<dbReference type="RefSeq" id="WP_097120310.1">
    <property type="nucleotide sequence ID" value="NZ_OCND01000001.1"/>
</dbReference>
<keyword evidence="2" id="KW-1185">Reference proteome</keyword>
<organism evidence="1 2">
    <name type="scientific">Pseudoxanthomonas wuyuanensis</name>
    <dbReference type="NCBI Taxonomy" id="1073196"/>
    <lineage>
        <taxon>Bacteria</taxon>
        <taxon>Pseudomonadati</taxon>
        <taxon>Pseudomonadota</taxon>
        <taxon>Gammaproteobacteria</taxon>
        <taxon>Lysobacterales</taxon>
        <taxon>Lysobacteraceae</taxon>
        <taxon>Pseudoxanthomonas</taxon>
    </lineage>
</organism>
<accession>A0A286CXX9</accession>
<protein>
    <submittedName>
        <fullName evidence="1">Uncharacterized protein</fullName>
    </submittedName>
</protein>
<dbReference type="OrthoDB" id="9960029at2"/>
<sequence>MNATRLTLQAGAMQAGQSLDSGAAALQRARAILNHAAANEAPALALQLVAGTMPTDAAVTALEKATAPTDLIATAKAMGLA</sequence>